<evidence type="ECO:0000313" key="2">
    <source>
        <dbReference type="EMBL" id="KAL2080767.1"/>
    </source>
</evidence>
<dbReference type="Proteomes" id="UP001591681">
    <property type="component" value="Unassembled WGS sequence"/>
</dbReference>
<dbReference type="SUPFAM" id="SSF53098">
    <property type="entry name" value="Ribonuclease H-like"/>
    <property type="match status" value="1"/>
</dbReference>
<sequence>MNLAFQDAVAESKLCRDPMNVVKDLINTIRESPKRLAWFDSFRKPTGGNSLRPLCPTRWTMRVNSVTSVLGNYECLASYLYDVSEKSHGDIRDKSSGFLKQLGMFSFYFTLCLIRDVMSPMEQVNCAIQSPKLSFSDVKRNIDVLLNSLLSKRNDAYFNSFYEGVVRSARDISVVGDPKLPKARPAPRRFQDGGSRNTDVRTYSDPKAYFQSLYFQVLDSCTACLNNRFSTEAFKRAQLTEHVLLAKITGDAATLDWDSTALCKDVELRHLEVQLDMLGDTCRACSLTIRCMHDLKEFFISEVGLKGLFTEVVKAIKLFYTLPLPVTTCTAERSFSALRRLKTYLRSTMTAPRLNHLAVLYTHKEHTDQIDLKKVTNEFISASDRRSDIFAKF</sequence>
<dbReference type="PANTHER" id="PTHR46289">
    <property type="entry name" value="52 KDA REPRESSOR OF THE INHIBITOR OF THE PROTEIN KINASE-LIKE PROTEIN-RELATED"/>
    <property type="match status" value="1"/>
</dbReference>
<gene>
    <name evidence="2" type="ORF">ACEWY4_024560</name>
</gene>
<reference evidence="2 3" key="1">
    <citation type="submission" date="2024-09" db="EMBL/GenBank/DDBJ databases">
        <title>A chromosome-level genome assembly of Gray's grenadier anchovy, Coilia grayii.</title>
        <authorList>
            <person name="Fu Z."/>
        </authorList>
    </citation>
    <scope>NUCLEOTIDE SEQUENCE [LARGE SCALE GENOMIC DNA]</scope>
    <source>
        <strain evidence="2">G4</strain>
        <tissue evidence="2">Muscle</tissue>
    </source>
</reference>
<proteinExistence type="predicted"/>
<dbReference type="PANTHER" id="PTHR46289:SF17">
    <property type="entry name" value="HAT C-TERMINAL DIMERISATION DOMAIN-CONTAINING PROTEIN"/>
    <property type="match status" value="1"/>
</dbReference>
<dbReference type="InterPro" id="IPR008906">
    <property type="entry name" value="HATC_C_dom"/>
</dbReference>
<comment type="caution">
    <text evidence="2">The sequence shown here is derived from an EMBL/GenBank/DDBJ whole genome shotgun (WGS) entry which is preliminary data.</text>
</comment>
<dbReference type="Pfam" id="PF05699">
    <property type="entry name" value="Dimer_Tnp_hAT"/>
    <property type="match status" value="1"/>
</dbReference>
<evidence type="ECO:0000259" key="1">
    <source>
        <dbReference type="Pfam" id="PF05699"/>
    </source>
</evidence>
<dbReference type="InterPro" id="IPR012337">
    <property type="entry name" value="RNaseH-like_sf"/>
</dbReference>
<evidence type="ECO:0000313" key="3">
    <source>
        <dbReference type="Proteomes" id="UP001591681"/>
    </source>
</evidence>
<dbReference type="EMBL" id="JBHFQA010000021">
    <property type="protein sequence ID" value="KAL2080767.1"/>
    <property type="molecule type" value="Genomic_DNA"/>
</dbReference>
<feature type="domain" description="HAT C-terminal dimerisation" evidence="1">
    <location>
        <begin position="323"/>
        <end position="364"/>
    </location>
</feature>
<keyword evidence="3" id="KW-1185">Reference proteome</keyword>
<dbReference type="InterPro" id="IPR052958">
    <property type="entry name" value="IFN-induced_PKR_regulator"/>
</dbReference>
<protein>
    <recommendedName>
        <fullName evidence="1">HAT C-terminal dimerisation domain-containing protein</fullName>
    </recommendedName>
</protein>
<name>A0ABD1J0T6_9TELE</name>
<accession>A0ABD1J0T6</accession>
<dbReference type="AlphaFoldDB" id="A0ABD1J0T6"/>
<organism evidence="2 3">
    <name type="scientific">Coilia grayii</name>
    <name type="common">Gray's grenadier anchovy</name>
    <dbReference type="NCBI Taxonomy" id="363190"/>
    <lineage>
        <taxon>Eukaryota</taxon>
        <taxon>Metazoa</taxon>
        <taxon>Chordata</taxon>
        <taxon>Craniata</taxon>
        <taxon>Vertebrata</taxon>
        <taxon>Euteleostomi</taxon>
        <taxon>Actinopterygii</taxon>
        <taxon>Neopterygii</taxon>
        <taxon>Teleostei</taxon>
        <taxon>Clupei</taxon>
        <taxon>Clupeiformes</taxon>
        <taxon>Clupeoidei</taxon>
        <taxon>Engraulidae</taxon>
        <taxon>Coilinae</taxon>
        <taxon>Coilia</taxon>
    </lineage>
</organism>